<dbReference type="AlphaFoldDB" id="A0A3M2RH46"/>
<evidence type="ECO:0000313" key="5">
    <source>
        <dbReference type="EMBL" id="RMJ04631.1"/>
    </source>
</evidence>
<dbReference type="RefSeq" id="WP_114334686.1">
    <property type="nucleotide sequence ID" value="NZ_QMDL01000002.1"/>
</dbReference>
<evidence type="ECO:0000256" key="1">
    <source>
        <dbReference type="ARBA" id="ARBA00022448"/>
    </source>
</evidence>
<dbReference type="GO" id="GO:0046872">
    <property type="term" value="F:metal ion binding"/>
    <property type="evidence" value="ECO:0007669"/>
    <property type="project" value="UniProtKB-KW"/>
</dbReference>
<proteinExistence type="predicted"/>
<protein>
    <submittedName>
        <fullName evidence="5">Group 2 truncated hemoglobin YjbI</fullName>
    </submittedName>
</protein>
<dbReference type="Pfam" id="PF01152">
    <property type="entry name" value="Bac_globin"/>
    <property type="match status" value="1"/>
</dbReference>
<dbReference type="GO" id="GO:0020037">
    <property type="term" value="F:heme binding"/>
    <property type="evidence" value="ECO:0007669"/>
    <property type="project" value="InterPro"/>
</dbReference>
<keyword evidence="1" id="KW-0813">Transport</keyword>
<dbReference type="OrthoDB" id="9790913at2"/>
<organism evidence="5 6">
    <name type="scientific">Marinobacter litoralis</name>
    <dbReference type="NCBI Taxonomy" id="187981"/>
    <lineage>
        <taxon>Bacteria</taxon>
        <taxon>Pseudomonadati</taxon>
        <taxon>Pseudomonadota</taxon>
        <taxon>Gammaproteobacteria</taxon>
        <taxon>Pseudomonadales</taxon>
        <taxon>Marinobacteraceae</taxon>
        <taxon>Marinobacter</taxon>
    </lineage>
</organism>
<dbReference type="InterPro" id="IPR001486">
    <property type="entry name" value="Hemoglobin_trunc"/>
</dbReference>
<keyword evidence="3" id="KW-0479">Metal-binding</keyword>
<dbReference type="Gene3D" id="1.10.490.10">
    <property type="entry name" value="Globins"/>
    <property type="match status" value="1"/>
</dbReference>
<dbReference type="InterPro" id="IPR012292">
    <property type="entry name" value="Globin/Proto"/>
</dbReference>
<dbReference type="GO" id="GO:0019825">
    <property type="term" value="F:oxygen binding"/>
    <property type="evidence" value="ECO:0007669"/>
    <property type="project" value="InterPro"/>
</dbReference>
<sequence length="141" mass="16111">MNSEALQYGQGDTSYRAAGELDGITRLVNAFYDYMETLPEARKILAMHRPDLTESRTKLAYFLSGWLGGPRLYAEHFGSINIPMVHRHLPVGEEDRDAWMLCMKKAVADQPFDESFKVYLIEQLWVPAERIRSVCSAPVSR</sequence>
<comment type="caution">
    <text evidence="5">The sequence shown here is derived from an EMBL/GenBank/DDBJ whole genome shotgun (WGS) entry which is preliminary data.</text>
</comment>
<evidence type="ECO:0000313" key="6">
    <source>
        <dbReference type="Proteomes" id="UP000265903"/>
    </source>
</evidence>
<dbReference type="SUPFAM" id="SSF46458">
    <property type="entry name" value="Globin-like"/>
    <property type="match status" value="1"/>
</dbReference>
<dbReference type="EMBL" id="QMDL01000002">
    <property type="protein sequence ID" value="RMJ04631.1"/>
    <property type="molecule type" value="Genomic_DNA"/>
</dbReference>
<keyword evidence="2" id="KW-0349">Heme</keyword>
<gene>
    <name evidence="5" type="primary">yjbI</name>
    <name evidence="5" type="ORF">DOQ08_01954</name>
</gene>
<reference evidence="5 6" key="1">
    <citation type="submission" date="2018-08" db="EMBL/GenBank/DDBJ databases">
        <title>Whole Genome Sequence of the Moderate Halophilic Marine Bacterium Marinobacter litoralis Sw-45.</title>
        <authorList>
            <person name="Musa H."/>
        </authorList>
    </citation>
    <scope>NUCLEOTIDE SEQUENCE [LARGE SCALE GENOMIC DNA]</scope>
    <source>
        <strain evidence="5 6">Sw-45</strain>
    </source>
</reference>
<dbReference type="Proteomes" id="UP000265903">
    <property type="component" value="Unassembled WGS sequence"/>
</dbReference>
<accession>A0A3M2RH46</accession>
<dbReference type="InterPro" id="IPR009050">
    <property type="entry name" value="Globin-like_sf"/>
</dbReference>
<evidence type="ECO:0000256" key="2">
    <source>
        <dbReference type="ARBA" id="ARBA00022617"/>
    </source>
</evidence>
<name>A0A3M2RH46_9GAMM</name>
<evidence type="ECO:0000256" key="4">
    <source>
        <dbReference type="ARBA" id="ARBA00023004"/>
    </source>
</evidence>
<keyword evidence="4" id="KW-0408">Iron</keyword>
<dbReference type="CDD" id="cd14773">
    <property type="entry name" value="TrHb2_PhHbO-like_O"/>
    <property type="match status" value="1"/>
</dbReference>
<evidence type="ECO:0000256" key="3">
    <source>
        <dbReference type="ARBA" id="ARBA00022723"/>
    </source>
</evidence>
<keyword evidence="6" id="KW-1185">Reference proteome</keyword>